<accession>E9D308</accession>
<dbReference type="Proteomes" id="UP000002497">
    <property type="component" value="Unassembled WGS sequence"/>
</dbReference>
<organism evidence="2">
    <name type="scientific">Coccidioides posadasii (strain RMSCC 757 / Silveira)</name>
    <name type="common">Valley fever fungus</name>
    <dbReference type="NCBI Taxonomy" id="443226"/>
    <lineage>
        <taxon>Eukaryota</taxon>
        <taxon>Fungi</taxon>
        <taxon>Dikarya</taxon>
        <taxon>Ascomycota</taxon>
        <taxon>Pezizomycotina</taxon>
        <taxon>Eurotiomycetes</taxon>
        <taxon>Eurotiomycetidae</taxon>
        <taxon>Onygenales</taxon>
        <taxon>Onygenaceae</taxon>
        <taxon>Coccidioides</taxon>
    </lineage>
</organism>
<gene>
    <name evidence="1" type="ORF">CPSG_04549</name>
</gene>
<reference evidence="2" key="1">
    <citation type="journal article" date="2010" name="Genome Res.">
        <title>Population genomic sequencing of Coccidioides fungi reveals recent hybridization and transposon control.</title>
        <authorList>
            <person name="Neafsey D.E."/>
            <person name="Barker B.M."/>
            <person name="Sharpton T.J."/>
            <person name="Stajich J.E."/>
            <person name="Park D.J."/>
            <person name="Whiston E."/>
            <person name="Hung C.-Y."/>
            <person name="McMahan C."/>
            <person name="White J."/>
            <person name="Sykes S."/>
            <person name="Heiman D."/>
            <person name="Young S."/>
            <person name="Zeng Q."/>
            <person name="Abouelleil A."/>
            <person name="Aftuck L."/>
            <person name="Bessette D."/>
            <person name="Brown A."/>
            <person name="FitzGerald M."/>
            <person name="Lui A."/>
            <person name="Macdonald J.P."/>
            <person name="Priest M."/>
            <person name="Orbach M.J."/>
            <person name="Galgiani J.N."/>
            <person name="Kirkland T.N."/>
            <person name="Cole G.T."/>
            <person name="Birren B.W."/>
            <person name="Henn M.R."/>
            <person name="Taylor J.W."/>
            <person name="Rounsley S.D."/>
        </authorList>
    </citation>
    <scope>NUCLEOTIDE SEQUENCE [LARGE SCALE GENOMIC DNA]</scope>
    <source>
        <strain evidence="2">RMSCC 757 / Silveira</strain>
    </source>
</reference>
<sequence>MSTRYRVHFIPISRSRLRPQNGTGFSYRNPLLAHLFRNSEVYHKAYPALHNFFLVVVQLVHPTSLERAARTRDRMLWGIPNTPSLRITIAMLCGFAGRIFRNPQGKIRCPPVCSLCYWQLSCTVSMALDLPPEAEY</sequence>
<dbReference type="VEuPathDB" id="FungiDB:CPSG_04549"/>
<dbReference type="EMBL" id="GL636491">
    <property type="protein sequence ID" value="EFW19002.1"/>
    <property type="molecule type" value="Genomic_DNA"/>
</dbReference>
<dbReference type="HOGENOM" id="CLU_1875256_0_0_1"/>
<reference evidence="2" key="2">
    <citation type="submission" date="2010-03" db="EMBL/GenBank/DDBJ databases">
        <title>The genome sequence of Coccidioides posadasii strain Silveira.</title>
        <authorList>
            <consortium name="The Broad Institute Genome Sequencing Center for Infectious Disease"/>
            <person name="Neafsey D."/>
            <person name="Orbach M."/>
            <person name="Henn M.R."/>
            <person name="Cole G.T."/>
            <person name="Galgiani J."/>
            <person name="Gardner M.J."/>
            <person name="Kirkland T.N."/>
            <person name="Taylor J.W."/>
            <person name="Young S.K."/>
            <person name="Zeng Q."/>
            <person name="Koehrsen M."/>
            <person name="Alvarado L."/>
            <person name="Berlin A."/>
            <person name="Borenstein D."/>
            <person name="Chapman S.B."/>
            <person name="Chen Z."/>
            <person name="Engels R."/>
            <person name="Freedman E."/>
            <person name="Gellesch M."/>
            <person name="Goldberg J."/>
            <person name="Griggs A."/>
            <person name="Gujja S."/>
            <person name="Heilman E."/>
            <person name="Heiman D."/>
            <person name="Howarth C."/>
            <person name="Jen D."/>
            <person name="Larson L."/>
            <person name="Mehta T."/>
            <person name="Neiman D."/>
            <person name="Park D."/>
            <person name="Pearson M."/>
            <person name="Richards J."/>
            <person name="Roberts A."/>
            <person name="Saif S."/>
            <person name="Shea T."/>
            <person name="Shenoy N."/>
            <person name="Sisk P."/>
            <person name="Stolte C."/>
            <person name="Sykes S."/>
            <person name="Walk T."/>
            <person name="White J."/>
            <person name="Yandava C."/>
            <person name="Haas B."/>
            <person name="Nusbaum C."/>
            <person name="Birren B."/>
        </authorList>
    </citation>
    <scope>NUCLEOTIDE SEQUENCE [LARGE SCALE GENOMIC DNA]</scope>
    <source>
        <strain evidence="2">RMSCC 757 / Silveira</strain>
    </source>
</reference>
<proteinExistence type="predicted"/>
<keyword evidence="2" id="KW-1185">Reference proteome</keyword>
<dbReference type="AlphaFoldDB" id="E9D308"/>
<evidence type="ECO:0000313" key="2">
    <source>
        <dbReference type="Proteomes" id="UP000002497"/>
    </source>
</evidence>
<name>E9D308_COCPS</name>
<evidence type="ECO:0000313" key="1">
    <source>
        <dbReference type="EMBL" id="EFW19002.1"/>
    </source>
</evidence>
<protein>
    <submittedName>
        <fullName evidence="1">Uncharacterized protein</fullName>
    </submittedName>
</protein>